<proteinExistence type="predicted"/>
<dbReference type="Gene3D" id="1.10.10.60">
    <property type="entry name" value="Homeodomain-like"/>
    <property type="match status" value="1"/>
</dbReference>
<sequence length="288" mass="32651">MTIWVNQGSFAGMVLLDELVKLKGCEFGNRLGISKNDLKFSNGWVANFKKQNSLHQYTFIGEAMNVTKSDIAAASGFWQKKDSQSNSQFRRRTCGRTRERTCRSTHESTHGKTCESTHESTCGSTHERIRGRTHGRPRRRPRTERASNRSHNKQNNTSGKFKLTNIKLHYLPPNMTVYLQLLDAGIISEEEMKITNQKSEDDFLDDEVAEIIIDLSSSDNSEAANIAQTMKRYVQIVDKPVATEGILDDEEIITMFQAEENEQESDDDEEPSPPVIAKEVYSAIQTIL</sequence>
<dbReference type="InterPro" id="IPR006600">
    <property type="entry name" value="HTH_CenpB_DNA-bd_dom"/>
</dbReference>
<evidence type="ECO:0000313" key="4">
    <source>
        <dbReference type="EMBL" id="CAG8701628.1"/>
    </source>
</evidence>
<dbReference type="PROSITE" id="PS51253">
    <property type="entry name" value="HTH_CENPB"/>
    <property type="match status" value="1"/>
</dbReference>
<evidence type="ECO:0000313" key="5">
    <source>
        <dbReference type="Proteomes" id="UP000789901"/>
    </source>
</evidence>
<feature type="compositionally biased region" description="Basic and acidic residues" evidence="2">
    <location>
        <begin position="103"/>
        <end position="118"/>
    </location>
</feature>
<comment type="caution">
    <text evidence="4">The sequence shown here is derived from an EMBL/GenBank/DDBJ whole genome shotgun (WGS) entry which is preliminary data.</text>
</comment>
<evidence type="ECO:0000256" key="1">
    <source>
        <dbReference type="ARBA" id="ARBA00023125"/>
    </source>
</evidence>
<evidence type="ECO:0000256" key="2">
    <source>
        <dbReference type="SAM" id="MobiDB-lite"/>
    </source>
</evidence>
<protein>
    <submittedName>
        <fullName evidence="4">42504_t:CDS:1</fullName>
    </submittedName>
</protein>
<evidence type="ECO:0000259" key="3">
    <source>
        <dbReference type="PROSITE" id="PS51253"/>
    </source>
</evidence>
<accession>A0ABN7UZ32</accession>
<dbReference type="EMBL" id="CAJVQB010007349">
    <property type="protein sequence ID" value="CAG8701628.1"/>
    <property type="molecule type" value="Genomic_DNA"/>
</dbReference>
<keyword evidence="1" id="KW-0238">DNA-binding</keyword>
<feature type="region of interest" description="Disordered" evidence="2">
    <location>
        <begin position="103"/>
        <end position="159"/>
    </location>
</feature>
<feature type="domain" description="HTH CENPB-type" evidence="3">
    <location>
        <begin position="1"/>
        <end position="58"/>
    </location>
</feature>
<reference evidence="4 5" key="1">
    <citation type="submission" date="2021-06" db="EMBL/GenBank/DDBJ databases">
        <authorList>
            <person name="Kallberg Y."/>
            <person name="Tangrot J."/>
            <person name="Rosling A."/>
        </authorList>
    </citation>
    <scope>NUCLEOTIDE SEQUENCE [LARGE SCALE GENOMIC DNA]</scope>
    <source>
        <strain evidence="4 5">120-4 pot B 10/14</strain>
    </source>
</reference>
<keyword evidence="5" id="KW-1185">Reference proteome</keyword>
<feature type="compositionally biased region" description="Basic residues" evidence="2">
    <location>
        <begin position="131"/>
        <end position="152"/>
    </location>
</feature>
<dbReference type="Proteomes" id="UP000789901">
    <property type="component" value="Unassembled WGS sequence"/>
</dbReference>
<gene>
    <name evidence="4" type="ORF">GMARGA_LOCUS12160</name>
</gene>
<organism evidence="4 5">
    <name type="scientific">Gigaspora margarita</name>
    <dbReference type="NCBI Taxonomy" id="4874"/>
    <lineage>
        <taxon>Eukaryota</taxon>
        <taxon>Fungi</taxon>
        <taxon>Fungi incertae sedis</taxon>
        <taxon>Mucoromycota</taxon>
        <taxon>Glomeromycotina</taxon>
        <taxon>Glomeromycetes</taxon>
        <taxon>Diversisporales</taxon>
        <taxon>Gigasporaceae</taxon>
        <taxon>Gigaspora</taxon>
    </lineage>
</organism>
<name>A0ABN7UZ32_GIGMA</name>